<sequence>RVIDNSDPKKPRQTAVLNELAMVTGTWESLKANEKRGLLVGASLHAAAHRPDRLPAAMTGFTQRRSVRVAAAVVAVALAVVIGVVIGK</sequence>
<evidence type="ECO:0000313" key="2">
    <source>
        <dbReference type="EMBL" id="MBS4105014.1"/>
    </source>
</evidence>
<name>A0ABS5NL57_TSUPA</name>
<dbReference type="EMBL" id="JAGXOE010000769">
    <property type="protein sequence ID" value="MBS4105014.1"/>
    <property type="molecule type" value="Genomic_DNA"/>
</dbReference>
<keyword evidence="3" id="KW-1185">Reference proteome</keyword>
<evidence type="ECO:0000313" key="3">
    <source>
        <dbReference type="Proteomes" id="UP000676853"/>
    </source>
</evidence>
<accession>A0ABS5NL57</accession>
<keyword evidence="1" id="KW-1133">Transmembrane helix</keyword>
<feature type="non-terminal residue" evidence="2">
    <location>
        <position position="1"/>
    </location>
</feature>
<dbReference type="RefSeq" id="WP_212555800.1">
    <property type="nucleotide sequence ID" value="NZ_JAGXOE010000769.1"/>
</dbReference>
<protein>
    <submittedName>
        <fullName evidence="2">Uncharacterized protein</fullName>
    </submittedName>
</protein>
<reference evidence="2 3" key="1">
    <citation type="submission" date="2021-04" db="EMBL/GenBank/DDBJ databases">
        <title>Whole genome sequence analysis of a thiophenic sulfur metabolizing bacteria.</title>
        <authorList>
            <person name="Akhtar N."/>
            <person name="Akram J."/>
            <person name="Aslam A."/>
        </authorList>
    </citation>
    <scope>NUCLEOTIDE SEQUENCE [LARGE SCALE GENOMIC DNA]</scope>
    <source>
        <strain evidence="2 3">3OW</strain>
    </source>
</reference>
<comment type="caution">
    <text evidence="2">The sequence shown here is derived from an EMBL/GenBank/DDBJ whole genome shotgun (WGS) entry which is preliminary data.</text>
</comment>
<feature type="non-terminal residue" evidence="2">
    <location>
        <position position="88"/>
    </location>
</feature>
<dbReference type="Proteomes" id="UP000676853">
    <property type="component" value="Unassembled WGS sequence"/>
</dbReference>
<keyword evidence="1" id="KW-0472">Membrane</keyword>
<evidence type="ECO:0000256" key="1">
    <source>
        <dbReference type="SAM" id="Phobius"/>
    </source>
</evidence>
<gene>
    <name evidence="2" type="ORF">KFZ73_27740</name>
</gene>
<feature type="transmembrane region" description="Helical" evidence="1">
    <location>
        <begin position="67"/>
        <end position="86"/>
    </location>
</feature>
<organism evidence="2 3">
    <name type="scientific">Tsukamurella paurometabola</name>
    <name type="common">Corynebacterium paurometabolum</name>
    <dbReference type="NCBI Taxonomy" id="2061"/>
    <lineage>
        <taxon>Bacteria</taxon>
        <taxon>Bacillati</taxon>
        <taxon>Actinomycetota</taxon>
        <taxon>Actinomycetes</taxon>
        <taxon>Mycobacteriales</taxon>
        <taxon>Tsukamurellaceae</taxon>
        <taxon>Tsukamurella</taxon>
    </lineage>
</organism>
<proteinExistence type="predicted"/>
<keyword evidence="1" id="KW-0812">Transmembrane</keyword>